<proteinExistence type="predicted"/>
<reference evidence="1 2" key="1">
    <citation type="submission" date="2014-01" db="EMBL/GenBank/DDBJ databases">
        <title>Full genme sequencing of cellulolytic bacterium Gynuella sunshinyii YC6258T gen. nov., sp. nov.</title>
        <authorList>
            <person name="Khan H."/>
            <person name="Chung E.J."/>
            <person name="Chung Y.R."/>
        </authorList>
    </citation>
    <scope>NUCLEOTIDE SEQUENCE [LARGE SCALE GENOMIC DNA]</scope>
    <source>
        <strain evidence="1 2">YC6258</strain>
    </source>
</reference>
<protein>
    <submittedName>
        <fullName evidence="1">Uncharacterized protein</fullName>
    </submittedName>
</protein>
<dbReference type="KEGG" id="gsn:YC6258_01905"/>
<dbReference type="Proteomes" id="UP000032266">
    <property type="component" value="Chromosome"/>
</dbReference>
<keyword evidence="2" id="KW-1185">Reference proteome</keyword>
<dbReference type="EMBL" id="CP007142">
    <property type="protein sequence ID" value="AJQ93949.1"/>
    <property type="molecule type" value="Genomic_DNA"/>
</dbReference>
<gene>
    <name evidence="1" type="ORF">YC6258_01905</name>
</gene>
<dbReference type="HOGENOM" id="CLU_3153397_0_0_6"/>
<sequence length="48" mass="5130">MSIFSCIKGSVFVETCKQGYYGKKMGRTLIGGNPANGAMNAVIEESLK</sequence>
<organism evidence="1 2">
    <name type="scientific">Gynuella sunshinyii YC6258</name>
    <dbReference type="NCBI Taxonomy" id="1445510"/>
    <lineage>
        <taxon>Bacteria</taxon>
        <taxon>Pseudomonadati</taxon>
        <taxon>Pseudomonadota</taxon>
        <taxon>Gammaproteobacteria</taxon>
        <taxon>Oceanospirillales</taxon>
        <taxon>Saccharospirillaceae</taxon>
        <taxon>Gynuella</taxon>
    </lineage>
</organism>
<evidence type="ECO:0000313" key="1">
    <source>
        <dbReference type="EMBL" id="AJQ93949.1"/>
    </source>
</evidence>
<accession>A0A0C5VU73</accession>
<evidence type="ECO:0000313" key="2">
    <source>
        <dbReference type="Proteomes" id="UP000032266"/>
    </source>
</evidence>
<dbReference type="AlphaFoldDB" id="A0A0C5VU73"/>
<name>A0A0C5VU73_9GAMM</name>